<feature type="compositionally biased region" description="Low complexity" evidence="2">
    <location>
        <begin position="67"/>
        <end position="101"/>
    </location>
</feature>
<keyword evidence="5" id="KW-1185">Reference proteome</keyword>
<dbReference type="GO" id="GO:0008270">
    <property type="term" value="F:zinc ion binding"/>
    <property type="evidence" value="ECO:0007669"/>
    <property type="project" value="UniProtKB-KW"/>
</dbReference>
<reference evidence="4" key="2">
    <citation type="journal article" date="2023" name="BMC Genomics">
        <title>Pest status, molecular evolution, and epigenetic factors derived from the genome assembly of Frankliniella fusca, a thysanopteran phytovirus vector.</title>
        <authorList>
            <person name="Catto M.A."/>
            <person name="Labadie P.E."/>
            <person name="Jacobson A.L."/>
            <person name="Kennedy G.G."/>
            <person name="Srinivasan R."/>
            <person name="Hunt B.G."/>
        </authorList>
    </citation>
    <scope>NUCLEOTIDE SEQUENCE</scope>
    <source>
        <strain evidence="4">PL_HMW_Pooled</strain>
    </source>
</reference>
<accession>A0AAE1HVZ4</accession>
<name>A0AAE1HVZ4_9NEOP</name>
<dbReference type="PROSITE" id="PS00028">
    <property type="entry name" value="ZINC_FINGER_C2H2_1"/>
    <property type="match status" value="1"/>
</dbReference>
<dbReference type="PROSITE" id="PS50157">
    <property type="entry name" value="ZINC_FINGER_C2H2_2"/>
    <property type="match status" value="1"/>
</dbReference>
<gene>
    <name evidence="4" type="ORF">KUF71_016665</name>
</gene>
<evidence type="ECO:0000313" key="5">
    <source>
        <dbReference type="Proteomes" id="UP001219518"/>
    </source>
</evidence>
<dbReference type="Proteomes" id="UP001219518">
    <property type="component" value="Unassembled WGS sequence"/>
</dbReference>
<keyword evidence="1" id="KW-0863">Zinc-finger</keyword>
<dbReference type="PANTHER" id="PTHR31912:SF34">
    <property type="entry name" value="NOTOCHORD-RELATED PROTEIN"/>
    <property type="match status" value="1"/>
</dbReference>
<reference evidence="4" key="1">
    <citation type="submission" date="2021-07" db="EMBL/GenBank/DDBJ databases">
        <authorList>
            <person name="Catto M.A."/>
            <person name="Jacobson A."/>
            <person name="Kennedy G."/>
            <person name="Labadie P."/>
            <person name="Hunt B.G."/>
            <person name="Srinivasan R."/>
        </authorList>
    </citation>
    <scope>NUCLEOTIDE SEQUENCE</scope>
    <source>
        <strain evidence="4">PL_HMW_Pooled</strain>
        <tissue evidence="4">Head</tissue>
    </source>
</reference>
<evidence type="ECO:0000256" key="2">
    <source>
        <dbReference type="SAM" id="MobiDB-lite"/>
    </source>
</evidence>
<keyword evidence="1" id="KW-0862">Zinc</keyword>
<evidence type="ECO:0000313" key="4">
    <source>
        <dbReference type="EMBL" id="KAK3928418.1"/>
    </source>
</evidence>
<dbReference type="InterPro" id="IPR013087">
    <property type="entry name" value="Znf_C2H2_type"/>
</dbReference>
<feature type="region of interest" description="Disordered" evidence="2">
    <location>
        <begin position="67"/>
        <end position="113"/>
    </location>
</feature>
<sequence>MDEAEQRYQYRCCDNVFVGPAAFRVHLGRNHTPPFQCGQDGCVRDFLHRTSLFRHIRDDHIFEGDNDSASSLVSSSDGTSHLRENSNSNDSIGNDNIANDSVGNDSNGSVEENEPIDLKKAAADIILDLRSTGGVTSALIERFQEACTTIIDNVTATQRQTVKRFLDNLNLTDTNEAQDLLRELAVENPFQHIRTLKQQLNYFSREMGLVLPVPHFIGYRSEWKLDPATNQYEVTQSSMVFQYIPIIETLKLILSNPRLRYLIENEKKSEDDVLRSYLDGTRAKSNTLIQEQPNVIRLQIYTDDLEVVNALGSRTVVHKLTALYFSIQNFPPAEASQLSSIYLLGLAYTEDVKTQNGYEKFFYPFLQDLKRLESPEGISVTINGEEVCIRATLCILAADTLAAHEILGYLSPSARHFCRKCLVSRRDFLENCKILGNLRTKATFEAHVQQLKDGTVTPTECGISQACPLHEAKYFSAPEDSPFDIFHDLLEGVCHLISLLAIRYFVNDKKFFSLDDFNSRLTSFNYGVPDSRNKPSANFTKERLESKHFLQKGSQTWCLFRVLGFLVPEVPADDPYLKLVNLLQQCMLIVFSSEIRPTDITKLERLTEEFLDLFQQLHIGTIDGPVEEEDEAYQEEAREGLYTVRQIIRQVSPTNKLHHFRHYADLIRELGPPVNYWCMRYEARHHIFNKYGTVCCNFIQLPKTMSEMLQMCTLAGIRRESFRADDIEIYSGRYTSVEHSDHPELLHSVGLDDSDVVSDVKAVVLLSEDFRPGLFVVLNPGIPSFGIIQKVYSHEDQQIFLIVKPWKTGNFEERYCAYPVVPDLEGTPEILRLKELKHHKAFAPWNPCGKRTTFIAPRTILFSPN</sequence>
<dbReference type="AlphaFoldDB" id="A0AAE1HVZ4"/>
<dbReference type="PANTHER" id="PTHR31912">
    <property type="entry name" value="IP13529P"/>
    <property type="match status" value="1"/>
</dbReference>
<keyword evidence="1" id="KW-0479">Metal-binding</keyword>
<evidence type="ECO:0000259" key="3">
    <source>
        <dbReference type="PROSITE" id="PS50157"/>
    </source>
</evidence>
<protein>
    <submittedName>
        <fullName evidence="4">C2H2 finger domain transcription factor mtfA</fullName>
    </submittedName>
</protein>
<organism evidence="4 5">
    <name type="scientific">Frankliniella fusca</name>
    <dbReference type="NCBI Taxonomy" id="407009"/>
    <lineage>
        <taxon>Eukaryota</taxon>
        <taxon>Metazoa</taxon>
        <taxon>Ecdysozoa</taxon>
        <taxon>Arthropoda</taxon>
        <taxon>Hexapoda</taxon>
        <taxon>Insecta</taxon>
        <taxon>Pterygota</taxon>
        <taxon>Neoptera</taxon>
        <taxon>Paraneoptera</taxon>
        <taxon>Thysanoptera</taxon>
        <taxon>Terebrantia</taxon>
        <taxon>Thripoidea</taxon>
        <taxon>Thripidae</taxon>
        <taxon>Frankliniella</taxon>
    </lineage>
</organism>
<comment type="caution">
    <text evidence="4">The sequence shown here is derived from an EMBL/GenBank/DDBJ whole genome shotgun (WGS) entry which is preliminary data.</text>
</comment>
<evidence type="ECO:0000256" key="1">
    <source>
        <dbReference type="PROSITE-ProRule" id="PRU00042"/>
    </source>
</evidence>
<dbReference type="EMBL" id="JAHWGI010001329">
    <property type="protein sequence ID" value="KAK3928418.1"/>
    <property type="molecule type" value="Genomic_DNA"/>
</dbReference>
<proteinExistence type="predicted"/>
<dbReference type="SMART" id="SM00355">
    <property type="entry name" value="ZnF_C2H2"/>
    <property type="match status" value="2"/>
</dbReference>
<feature type="domain" description="C2H2-type" evidence="3">
    <location>
        <begin position="35"/>
        <end position="65"/>
    </location>
</feature>